<dbReference type="GO" id="GO:0005506">
    <property type="term" value="F:iron ion binding"/>
    <property type="evidence" value="ECO:0007669"/>
    <property type="project" value="InterPro"/>
</dbReference>
<keyword evidence="8" id="KW-0560">Oxidoreductase</keyword>
<dbReference type="InterPro" id="IPR036396">
    <property type="entry name" value="Cyt_P450_sf"/>
</dbReference>
<dbReference type="STRING" id="9009.A0A226M8M4"/>
<dbReference type="InterPro" id="IPR001128">
    <property type="entry name" value="Cyt_P450"/>
</dbReference>
<comment type="similarity">
    <text evidence="3">Belongs to the cytochrome P450 family.</text>
</comment>
<keyword evidence="9" id="KW-0408">Iron</keyword>
<protein>
    <recommendedName>
        <fullName evidence="4">unspecific monooxygenase</fullName>
        <ecNumber evidence="4">1.14.14.1</ecNumber>
    </recommendedName>
</protein>
<dbReference type="GO" id="GO:0008392">
    <property type="term" value="F:arachidonate epoxygenase activity"/>
    <property type="evidence" value="ECO:0007669"/>
    <property type="project" value="TreeGrafter"/>
</dbReference>
<dbReference type="SUPFAM" id="SSF48264">
    <property type="entry name" value="Cytochrome P450"/>
    <property type="match status" value="1"/>
</dbReference>
<comment type="subcellular location">
    <subcellularLocation>
        <location evidence="2">Endoplasmic reticulum membrane</location>
        <topology evidence="2">Peripheral membrane protein</topology>
    </subcellularLocation>
    <subcellularLocation>
        <location evidence="1">Microsome membrane</location>
        <topology evidence="1">Peripheral membrane protein</topology>
    </subcellularLocation>
</comment>
<evidence type="ECO:0000313" key="13">
    <source>
        <dbReference type="Proteomes" id="UP000198323"/>
    </source>
</evidence>
<dbReference type="GO" id="GO:0006805">
    <property type="term" value="P:xenobiotic metabolic process"/>
    <property type="evidence" value="ECO:0007669"/>
    <property type="project" value="TreeGrafter"/>
</dbReference>
<dbReference type="GO" id="GO:0020037">
    <property type="term" value="F:heme binding"/>
    <property type="evidence" value="ECO:0007669"/>
    <property type="project" value="InterPro"/>
</dbReference>
<proteinExistence type="inferred from homology"/>
<dbReference type="GO" id="GO:0019373">
    <property type="term" value="P:epoxygenase P450 pathway"/>
    <property type="evidence" value="ECO:0007669"/>
    <property type="project" value="TreeGrafter"/>
</dbReference>
<keyword evidence="13" id="KW-1185">Reference proteome</keyword>
<evidence type="ECO:0000256" key="7">
    <source>
        <dbReference type="ARBA" id="ARBA00022848"/>
    </source>
</evidence>
<name>A0A226M8M4_CALSU</name>
<evidence type="ECO:0000256" key="1">
    <source>
        <dbReference type="ARBA" id="ARBA00004174"/>
    </source>
</evidence>
<keyword evidence="10" id="KW-0503">Monooxygenase</keyword>
<evidence type="ECO:0000256" key="8">
    <source>
        <dbReference type="ARBA" id="ARBA00023002"/>
    </source>
</evidence>
<dbReference type="OrthoDB" id="1055148at2759"/>
<dbReference type="GO" id="GO:0005789">
    <property type="term" value="C:endoplasmic reticulum membrane"/>
    <property type="evidence" value="ECO:0007669"/>
    <property type="project" value="UniProtKB-SubCell"/>
</dbReference>
<evidence type="ECO:0000256" key="5">
    <source>
        <dbReference type="ARBA" id="ARBA00022723"/>
    </source>
</evidence>
<feature type="non-terminal residue" evidence="12">
    <location>
        <position position="1"/>
    </location>
</feature>
<evidence type="ECO:0000256" key="10">
    <source>
        <dbReference type="ARBA" id="ARBA00023033"/>
    </source>
</evidence>
<keyword evidence="6" id="KW-0256">Endoplasmic reticulum</keyword>
<keyword evidence="11" id="KW-0472">Membrane</keyword>
<accession>A0A226M8M4</accession>
<dbReference type="InterPro" id="IPR050182">
    <property type="entry name" value="Cytochrome_P450_fam2"/>
</dbReference>
<dbReference type="EC" id="1.14.14.1" evidence="4"/>
<dbReference type="EMBL" id="MCFN01011228">
    <property type="protein sequence ID" value="OXB51606.1"/>
    <property type="molecule type" value="Genomic_DNA"/>
</dbReference>
<dbReference type="PANTHER" id="PTHR24300">
    <property type="entry name" value="CYTOCHROME P450 508A4-RELATED"/>
    <property type="match status" value="1"/>
</dbReference>
<evidence type="ECO:0000256" key="2">
    <source>
        <dbReference type="ARBA" id="ARBA00004406"/>
    </source>
</evidence>
<comment type="caution">
    <text evidence="12">The sequence shown here is derived from an EMBL/GenBank/DDBJ whole genome shotgun (WGS) entry which is preliminary data.</text>
</comment>
<dbReference type="Pfam" id="PF00067">
    <property type="entry name" value="p450"/>
    <property type="match status" value="1"/>
</dbReference>
<dbReference type="Gene3D" id="1.10.630.10">
    <property type="entry name" value="Cytochrome P450"/>
    <property type="match status" value="1"/>
</dbReference>
<evidence type="ECO:0000256" key="11">
    <source>
        <dbReference type="ARBA" id="ARBA00023136"/>
    </source>
</evidence>
<dbReference type="GO" id="GO:0016712">
    <property type="term" value="F:oxidoreductase activity, acting on paired donors, with incorporation or reduction of molecular oxygen, reduced flavin or flavoprotein as one donor, and incorporation of one atom of oxygen"/>
    <property type="evidence" value="ECO:0007669"/>
    <property type="project" value="UniProtKB-EC"/>
</dbReference>
<evidence type="ECO:0000256" key="3">
    <source>
        <dbReference type="ARBA" id="ARBA00010617"/>
    </source>
</evidence>
<gene>
    <name evidence="12" type="ORF">ASZ78_011236</name>
</gene>
<evidence type="ECO:0000256" key="6">
    <source>
        <dbReference type="ARBA" id="ARBA00022824"/>
    </source>
</evidence>
<evidence type="ECO:0000256" key="4">
    <source>
        <dbReference type="ARBA" id="ARBA00012109"/>
    </source>
</evidence>
<dbReference type="AlphaFoldDB" id="A0A226M8M4"/>
<reference evidence="12 13" key="1">
    <citation type="submission" date="2016-07" db="EMBL/GenBank/DDBJ databases">
        <title>Disparate Historic Effective Population Sizes Predicted by Modern Levels of Genome Diversity for the Scaled Quail (Callipepla squamata) and the Northern Bobwhite (Colinus virginianus): Inferences from First and Second Generation Draft Genome Assemblies for Sympatric New World Quail.</title>
        <authorList>
            <person name="Oldeschulte D.L."/>
            <person name="Halley Y.A."/>
            <person name="Bhattarai E.K."/>
            <person name="Brashear W.A."/>
            <person name="Hill J."/>
            <person name="Metz R.P."/>
            <person name="Johnson C.D."/>
            <person name="Rollins D."/>
            <person name="Peterson M.J."/>
            <person name="Bickhart D.M."/>
            <person name="Decker J.E."/>
            <person name="Seabury C.M."/>
        </authorList>
    </citation>
    <scope>NUCLEOTIDE SEQUENCE [LARGE SCALE GENOMIC DNA]</scope>
    <source>
        <strain evidence="12 13">Texas</strain>
        <tissue evidence="12">Leg muscle</tissue>
    </source>
</reference>
<dbReference type="PANTHER" id="PTHR24300:SF356">
    <property type="entry name" value="CYTOCHROME P450 2E1"/>
    <property type="match status" value="1"/>
</dbReference>
<keyword evidence="7" id="KW-0492">Microsome</keyword>
<dbReference type="Proteomes" id="UP000198323">
    <property type="component" value="Unassembled WGS sequence"/>
</dbReference>
<organism evidence="12 13">
    <name type="scientific">Callipepla squamata</name>
    <name type="common">Scaled quail</name>
    <dbReference type="NCBI Taxonomy" id="9009"/>
    <lineage>
        <taxon>Eukaryota</taxon>
        <taxon>Metazoa</taxon>
        <taxon>Chordata</taxon>
        <taxon>Craniata</taxon>
        <taxon>Vertebrata</taxon>
        <taxon>Euteleostomi</taxon>
        <taxon>Archelosauria</taxon>
        <taxon>Archosauria</taxon>
        <taxon>Dinosauria</taxon>
        <taxon>Saurischia</taxon>
        <taxon>Theropoda</taxon>
        <taxon>Coelurosauria</taxon>
        <taxon>Aves</taxon>
        <taxon>Neognathae</taxon>
        <taxon>Galloanserae</taxon>
        <taxon>Galliformes</taxon>
        <taxon>Odontophoridae</taxon>
        <taxon>Callipepla</taxon>
    </lineage>
</organism>
<evidence type="ECO:0000256" key="9">
    <source>
        <dbReference type="ARBA" id="ARBA00023004"/>
    </source>
</evidence>
<evidence type="ECO:0000313" key="12">
    <source>
        <dbReference type="EMBL" id="OXB51606.1"/>
    </source>
</evidence>
<sequence length="114" mass="13289">KPFNPVIFLTHAVSNIICSIVFGDRFDYEDKKFLNLIKILNENEKNQTRIQLQLYNFFPTIMDSLPGPHKTLIKSVDDIDDFISEIVRAHQKSIDPSCPRDFIDAFINKMEQVM</sequence>
<keyword evidence="5" id="KW-0479">Metal-binding</keyword>